<dbReference type="SFLD" id="SFLDG01118">
    <property type="entry name" value="activating_enzymes__group_2"/>
    <property type="match status" value="1"/>
</dbReference>
<keyword evidence="12" id="KW-0670">Pyruvate</keyword>
<dbReference type="SUPFAM" id="SSF54862">
    <property type="entry name" value="4Fe-4S ferredoxins"/>
    <property type="match status" value="1"/>
</dbReference>
<dbReference type="RefSeq" id="WP_091831657.1">
    <property type="nucleotide sequence ID" value="NZ_FNZK01000010.1"/>
</dbReference>
<dbReference type="InterPro" id="IPR012839">
    <property type="entry name" value="Organic_radical_activase"/>
</dbReference>
<dbReference type="InterPro" id="IPR017896">
    <property type="entry name" value="4Fe4S_Fe-S-bd"/>
</dbReference>
<dbReference type="SUPFAM" id="SSF102114">
    <property type="entry name" value="Radical SAM enzymes"/>
    <property type="match status" value="1"/>
</dbReference>
<comment type="cofactor">
    <cofactor evidence="1">
        <name>[4Fe-4S] cluster</name>
        <dbReference type="ChEBI" id="CHEBI:49883"/>
    </cofactor>
</comment>
<dbReference type="Pfam" id="PF04055">
    <property type="entry name" value="Radical_SAM"/>
    <property type="match status" value="1"/>
</dbReference>
<evidence type="ECO:0000256" key="7">
    <source>
        <dbReference type="ARBA" id="ARBA00023004"/>
    </source>
</evidence>
<keyword evidence="7" id="KW-0408">Iron</keyword>
<accession>A0A1H6ZQC7</accession>
<feature type="domain" description="4Fe-4S ferredoxin-type" evidence="10">
    <location>
        <begin position="48"/>
        <end position="77"/>
    </location>
</feature>
<keyword evidence="8" id="KW-0411">Iron-sulfur</keyword>
<dbReference type="PANTHER" id="PTHR30352:SF4">
    <property type="entry name" value="PYRUVATE FORMATE-LYASE 2-ACTIVATING ENZYME"/>
    <property type="match status" value="1"/>
</dbReference>
<dbReference type="InterPro" id="IPR001989">
    <property type="entry name" value="Radical_activat_CS"/>
</dbReference>
<keyword evidence="3" id="KW-0004">4Fe-4S</keyword>
<evidence type="ECO:0000256" key="8">
    <source>
        <dbReference type="ARBA" id="ARBA00023014"/>
    </source>
</evidence>
<evidence type="ECO:0000256" key="6">
    <source>
        <dbReference type="ARBA" id="ARBA00023002"/>
    </source>
</evidence>
<dbReference type="PIRSF" id="PIRSF000371">
    <property type="entry name" value="PFL_act_enz"/>
    <property type="match status" value="1"/>
</dbReference>
<dbReference type="SFLD" id="SFLDG01066">
    <property type="entry name" value="organic_radical-activating_enz"/>
    <property type="match status" value="1"/>
</dbReference>
<dbReference type="STRING" id="84035.SAMN05660742_11061"/>
<dbReference type="Pfam" id="PF13237">
    <property type="entry name" value="Fer4_10"/>
    <property type="match status" value="1"/>
</dbReference>
<evidence type="ECO:0000256" key="3">
    <source>
        <dbReference type="ARBA" id="ARBA00022485"/>
    </source>
</evidence>
<gene>
    <name evidence="12" type="ORF">SAMN05660742_11061</name>
</gene>
<dbReference type="GO" id="GO:0016491">
    <property type="term" value="F:oxidoreductase activity"/>
    <property type="evidence" value="ECO:0007669"/>
    <property type="project" value="UniProtKB-KW"/>
</dbReference>
<sequence>MENSTGCIFNIQKFSLQDGPGIRTVVFFKGCPLRCGWCSNPESQYSRQEITFDAVKCVSCLACVVECPAGAITVQNNKPAFHQDACQTCLGCVEICPAGALEMQGENMCLQKVKREVMKDLPFYKESGGGVTLSGGEVLQQAQFATALLKELKQEGIHTACETSGYADKRVFSEFIESIDLLLFDLKHYDRVKHLQATNVYPDEIWSNLQVAIAAEKQILLRIPVIPGVNDALADAQGFCDLIKTFGLKKVQLLPFHQFGQNKYSLLQRMYMFEHKHGLYEDDLLPYCDVFLKNGLSCTF</sequence>
<dbReference type="InterPro" id="IPR007197">
    <property type="entry name" value="rSAM"/>
</dbReference>
<evidence type="ECO:0000256" key="9">
    <source>
        <dbReference type="ARBA" id="ARBA00047365"/>
    </source>
</evidence>
<dbReference type="PROSITE" id="PS51379">
    <property type="entry name" value="4FE4S_FER_2"/>
    <property type="match status" value="2"/>
</dbReference>
<dbReference type="GO" id="GO:0051539">
    <property type="term" value="F:4 iron, 4 sulfur cluster binding"/>
    <property type="evidence" value="ECO:0007669"/>
    <property type="project" value="UniProtKB-KW"/>
</dbReference>
<evidence type="ECO:0000313" key="12">
    <source>
        <dbReference type="EMBL" id="SEJ55458.1"/>
    </source>
</evidence>
<dbReference type="SFLD" id="SFLDS00029">
    <property type="entry name" value="Radical_SAM"/>
    <property type="match status" value="1"/>
</dbReference>
<evidence type="ECO:0000259" key="11">
    <source>
        <dbReference type="PROSITE" id="PS51918"/>
    </source>
</evidence>
<comment type="catalytic activity">
    <reaction evidence="9">
        <text>glycyl-[protein] + reduced [flavodoxin] + S-adenosyl-L-methionine = glycin-2-yl radical-[protein] + semiquinone [flavodoxin] + 5'-deoxyadenosine + L-methionine + H(+)</text>
        <dbReference type="Rhea" id="RHEA:61976"/>
        <dbReference type="Rhea" id="RHEA-COMP:10622"/>
        <dbReference type="Rhea" id="RHEA-COMP:14480"/>
        <dbReference type="Rhea" id="RHEA-COMP:15993"/>
        <dbReference type="Rhea" id="RHEA-COMP:15994"/>
        <dbReference type="ChEBI" id="CHEBI:15378"/>
        <dbReference type="ChEBI" id="CHEBI:17319"/>
        <dbReference type="ChEBI" id="CHEBI:29947"/>
        <dbReference type="ChEBI" id="CHEBI:32722"/>
        <dbReference type="ChEBI" id="CHEBI:57618"/>
        <dbReference type="ChEBI" id="CHEBI:57844"/>
        <dbReference type="ChEBI" id="CHEBI:59789"/>
        <dbReference type="ChEBI" id="CHEBI:140311"/>
    </reaction>
</comment>
<dbReference type="InterPro" id="IPR058240">
    <property type="entry name" value="rSAM_sf"/>
</dbReference>
<dbReference type="PROSITE" id="PS00198">
    <property type="entry name" value="4FE4S_FER_1"/>
    <property type="match status" value="2"/>
</dbReference>
<protein>
    <submittedName>
        <fullName evidence="12">Pyruvate formate lyase activating enzyme</fullName>
    </submittedName>
</protein>
<evidence type="ECO:0000256" key="2">
    <source>
        <dbReference type="ARBA" id="ARBA00009777"/>
    </source>
</evidence>
<dbReference type="InterPro" id="IPR034457">
    <property type="entry name" value="Organic_radical-activating"/>
</dbReference>
<dbReference type="Gene3D" id="3.80.30.10">
    <property type="entry name" value="pyruvate-formate lyase- activating enzyme"/>
    <property type="match status" value="1"/>
</dbReference>
<keyword evidence="4" id="KW-0949">S-adenosyl-L-methionine</keyword>
<dbReference type="AlphaFoldDB" id="A0A1H6ZQC7"/>
<evidence type="ECO:0000256" key="4">
    <source>
        <dbReference type="ARBA" id="ARBA00022691"/>
    </source>
</evidence>
<dbReference type="PROSITE" id="PS01087">
    <property type="entry name" value="RADICAL_ACTIVATING"/>
    <property type="match status" value="1"/>
</dbReference>
<comment type="similarity">
    <text evidence="2">Belongs to the organic radical-activating enzymes family.</text>
</comment>
<dbReference type="NCBIfam" id="TIGR02494">
    <property type="entry name" value="PFLE_PFLC"/>
    <property type="match status" value="1"/>
</dbReference>
<dbReference type="GO" id="GO:0016829">
    <property type="term" value="F:lyase activity"/>
    <property type="evidence" value="ECO:0007669"/>
    <property type="project" value="UniProtKB-KW"/>
</dbReference>
<dbReference type="InterPro" id="IPR017900">
    <property type="entry name" value="4Fe4S_Fe_S_CS"/>
</dbReference>
<dbReference type="InterPro" id="IPR040074">
    <property type="entry name" value="BssD/PflA/YjjW"/>
</dbReference>
<organism evidence="12 13">
    <name type="scientific">Propionispira arboris</name>
    <dbReference type="NCBI Taxonomy" id="84035"/>
    <lineage>
        <taxon>Bacteria</taxon>
        <taxon>Bacillati</taxon>
        <taxon>Bacillota</taxon>
        <taxon>Negativicutes</taxon>
        <taxon>Selenomonadales</taxon>
        <taxon>Selenomonadaceae</taxon>
        <taxon>Propionispira</taxon>
    </lineage>
</organism>
<dbReference type="EMBL" id="FNZK01000010">
    <property type="protein sequence ID" value="SEJ55458.1"/>
    <property type="molecule type" value="Genomic_DNA"/>
</dbReference>
<keyword evidence="5" id="KW-0479">Metal-binding</keyword>
<keyword evidence="12" id="KW-0456">Lyase</keyword>
<dbReference type="Proteomes" id="UP000199662">
    <property type="component" value="Unassembled WGS sequence"/>
</dbReference>
<feature type="domain" description="4Fe-4S ferredoxin-type" evidence="10">
    <location>
        <begin position="78"/>
        <end position="106"/>
    </location>
</feature>
<dbReference type="PANTHER" id="PTHR30352">
    <property type="entry name" value="PYRUVATE FORMATE-LYASE-ACTIVATING ENZYME"/>
    <property type="match status" value="1"/>
</dbReference>
<evidence type="ECO:0000313" key="13">
    <source>
        <dbReference type="Proteomes" id="UP000199662"/>
    </source>
</evidence>
<evidence type="ECO:0000259" key="10">
    <source>
        <dbReference type="PROSITE" id="PS51379"/>
    </source>
</evidence>
<evidence type="ECO:0000256" key="1">
    <source>
        <dbReference type="ARBA" id="ARBA00001966"/>
    </source>
</evidence>
<feature type="domain" description="Radical SAM core" evidence="11">
    <location>
        <begin position="17"/>
        <end position="297"/>
    </location>
</feature>
<dbReference type="Gene3D" id="3.30.70.20">
    <property type="match status" value="1"/>
</dbReference>
<keyword evidence="6" id="KW-0560">Oxidoreductase</keyword>
<dbReference type="GO" id="GO:0046872">
    <property type="term" value="F:metal ion binding"/>
    <property type="evidence" value="ECO:0007669"/>
    <property type="project" value="UniProtKB-KW"/>
</dbReference>
<name>A0A1H6ZQC7_9FIRM</name>
<proteinExistence type="inferred from homology"/>
<evidence type="ECO:0000256" key="5">
    <source>
        <dbReference type="ARBA" id="ARBA00022723"/>
    </source>
</evidence>
<reference evidence="12 13" key="1">
    <citation type="submission" date="2016-10" db="EMBL/GenBank/DDBJ databases">
        <authorList>
            <person name="de Groot N.N."/>
        </authorList>
    </citation>
    <scope>NUCLEOTIDE SEQUENCE [LARGE SCALE GENOMIC DNA]</scope>
    <source>
        <strain evidence="12 13">DSM 2179</strain>
    </source>
</reference>
<keyword evidence="13" id="KW-1185">Reference proteome</keyword>
<dbReference type="PROSITE" id="PS51918">
    <property type="entry name" value="RADICAL_SAM"/>
    <property type="match status" value="1"/>
</dbReference>